<keyword evidence="3" id="KW-1185">Reference proteome</keyword>
<comment type="caution">
    <text evidence="2">The sequence shown here is derived from an EMBL/GenBank/DDBJ whole genome shotgun (WGS) entry which is preliminary data.</text>
</comment>
<dbReference type="EMBL" id="JAPEUY010000011">
    <property type="protein sequence ID" value="KAJ4368022.1"/>
    <property type="molecule type" value="Genomic_DNA"/>
</dbReference>
<evidence type="ECO:0000313" key="3">
    <source>
        <dbReference type="Proteomes" id="UP001140560"/>
    </source>
</evidence>
<evidence type="ECO:0000256" key="1">
    <source>
        <dbReference type="SAM" id="MobiDB-lite"/>
    </source>
</evidence>
<proteinExistence type="predicted"/>
<reference evidence="2" key="1">
    <citation type="submission" date="2022-10" db="EMBL/GenBank/DDBJ databases">
        <title>Tapping the CABI collections for fungal endophytes: first genome assemblies for Collariella, Neodidymelliopsis, Ascochyta clinopodiicola, Didymella pomorum, Didymosphaeria variabile, Neocosmospora piperis and Neocucurbitaria cava.</title>
        <authorList>
            <person name="Hill R."/>
        </authorList>
    </citation>
    <scope>NUCLEOTIDE SEQUENCE</scope>
    <source>
        <strain evidence="2">IMI 356814</strain>
    </source>
</reference>
<accession>A0A9W8Y626</accession>
<feature type="region of interest" description="Disordered" evidence="1">
    <location>
        <begin position="398"/>
        <end position="458"/>
    </location>
</feature>
<organism evidence="2 3">
    <name type="scientific">Neocucurbitaria cava</name>
    <dbReference type="NCBI Taxonomy" id="798079"/>
    <lineage>
        <taxon>Eukaryota</taxon>
        <taxon>Fungi</taxon>
        <taxon>Dikarya</taxon>
        <taxon>Ascomycota</taxon>
        <taxon>Pezizomycotina</taxon>
        <taxon>Dothideomycetes</taxon>
        <taxon>Pleosporomycetidae</taxon>
        <taxon>Pleosporales</taxon>
        <taxon>Pleosporineae</taxon>
        <taxon>Cucurbitariaceae</taxon>
        <taxon>Neocucurbitaria</taxon>
    </lineage>
</organism>
<feature type="compositionally biased region" description="Polar residues" evidence="1">
    <location>
        <begin position="417"/>
        <end position="426"/>
    </location>
</feature>
<dbReference type="OrthoDB" id="3786030at2759"/>
<protein>
    <submittedName>
        <fullName evidence="2">Uncharacterized protein</fullName>
    </submittedName>
</protein>
<name>A0A9W8Y626_9PLEO</name>
<feature type="compositionally biased region" description="Polar residues" evidence="1">
    <location>
        <begin position="438"/>
        <end position="457"/>
    </location>
</feature>
<dbReference type="Proteomes" id="UP001140560">
    <property type="component" value="Unassembled WGS sequence"/>
</dbReference>
<evidence type="ECO:0000313" key="2">
    <source>
        <dbReference type="EMBL" id="KAJ4368022.1"/>
    </source>
</evidence>
<gene>
    <name evidence="2" type="ORF">N0V83_006377</name>
</gene>
<dbReference type="AlphaFoldDB" id="A0A9W8Y626"/>
<sequence length="652" mass="75211">MTKPYNMKVDPLSPLSWDNTDFRRLFEDYWHRRLWDNDYLQSSSDTNEDEDYDGPWKEFYQDNGYINALVPDQSEMLDNEVHPIFGFSNWITHFDYFDYDNLQPALRLASQFLEDPHMLKWWIHLRYGQPGIEGGRVCIKDHPDEHIPEATERIKDQLRKVAPQIKIIFLSHEDIQATGECMGDLRSLRVTFKNACNVAVPDLEYNLWDSTQQITITINEDNYDRVCASCSRQMQLRNHLYLAMTLVHELAHACALIWQPDACFSQESLIQPTDHLPEAGLSWEKFVFGGHIDEHFGPGPPLCAEFDHTYPSTTGVNLPLSAPIPGSYISQWFFKDTWADTTKRLDQLRLPTIRKQTEVYLIDRLVGKEFTSYLYVNGISQSPPYDKFGSAYCMQSGVKDQDTENPSKTARAKKVIQRSTSSSQPDYKSIRNHHKKLNGTSNKAEATSSGNEMQSPESKIPATAADVVAWYARVWYNDLDQAKEQGISIKAYGPHFYSYLRQICCPYSQIDVDAELELPTLEDNEETRKHYRSPVRPCYDCMPYCLSLYHEHKIPAVPFSQRLMTEVTLKRAHFWSESRGPRRVGLKHKRPGMSRSNKFMYSTKRVATLLKKDIASRSQVPNTFSFLSGGDMDSLNVSFRGLMREGVEKTVS</sequence>